<dbReference type="InterPro" id="IPR036188">
    <property type="entry name" value="FAD/NAD-bd_sf"/>
</dbReference>
<evidence type="ECO:0000313" key="5">
    <source>
        <dbReference type="Proteomes" id="UP000270697"/>
    </source>
</evidence>
<name>A0A1I5L612_9PSEU</name>
<dbReference type="STRING" id="455193.SAMN05421805_12936"/>
<dbReference type="PRINTS" id="PR00420">
    <property type="entry name" value="RNGMNOXGNASE"/>
</dbReference>
<dbReference type="AlphaFoldDB" id="A0A1I5L612"/>
<evidence type="ECO:0000313" key="2">
    <source>
        <dbReference type="EMBL" id="RKT86885.1"/>
    </source>
</evidence>
<sequence length="394" mass="42678">MTRSVAIVGGGIAGLLTGHLLQRDGHRVTLLSEQRPDDLRNGPIISTQCVFGPRLRPERGAGLAFWDDTAPVIANGRLSIWLEKQCVLDWSDALLDSPAQSVDHRMKLATWMEALNDADGATVQHRTVDQIALEALTAEHDLVLVATGRGCELFRRNDELSQHTEPQRQIAAVYLRVPDHAGDVDTIRWSIVPGAGELLVVPALTFTGPCHAVVVEALPGGPWDVWRDRPRSGELWERIRELLRDVPREHEALAGRTLTDDRAALSGAITPIVRHPVAVLPSGRAVLGLGDAVVTNDPLTASGANSAVTAAAMHAAATTEHTGAFDAEWMQRTHDAWWTAPGGGRDATTVANTMLNPPPQLLERLLSSTNDHATLRKFTGIIETAEDTDWLLSP</sequence>
<organism evidence="3 4">
    <name type="scientific">Saccharopolyspora antimicrobica</name>
    <dbReference type="NCBI Taxonomy" id="455193"/>
    <lineage>
        <taxon>Bacteria</taxon>
        <taxon>Bacillati</taxon>
        <taxon>Actinomycetota</taxon>
        <taxon>Actinomycetes</taxon>
        <taxon>Pseudonocardiales</taxon>
        <taxon>Pseudonocardiaceae</taxon>
        <taxon>Saccharopolyspora</taxon>
    </lineage>
</organism>
<dbReference type="EMBL" id="RBXX01000002">
    <property type="protein sequence ID" value="RKT86885.1"/>
    <property type="molecule type" value="Genomic_DNA"/>
</dbReference>
<accession>A0A1I5L612</accession>
<dbReference type="Pfam" id="PF13450">
    <property type="entry name" value="NAD_binding_8"/>
    <property type="match status" value="1"/>
</dbReference>
<dbReference type="OrthoDB" id="3414915at2"/>
<gene>
    <name evidence="2" type="ORF">ATL45_5264</name>
    <name evidence="3" type="ORF">SAMN05421805_12936</name>
</gene>
<dbReference type="Gene3D" id="3.50.50.60">
    <property type="entry name" value="FAD/NAD(P)-binding domain"/>
    <property type="match status" value="3"/>
</dbReference>
<dbReference type="Proteomes" id="UP000199398">
    <property type="component" value="Unassembled WGS sequence"/>
</dbReference>
<evidence type="ECO:0000313" key="3">
    <source>
        <dbReference type="EMBL" id="SFO92622.1"/>
    </source>
</evidence>
<reference evidence="2 5" key="2">
    <citation type="submission" date="2018-10" db="EMBL/GenBank/DDBJ databases">
        <title>Sequencing the genomes of 1000 actinobacteria strains.</title>
        <authorList>
            <person name="Klenk H.-P."/>
        </authorList>
    </citation>
    <scope>NUCLEOTIDE SEQUENCE [LARGE SCALE GENOMIC DNA]</scope>
    <source>
        <strain evidence="2 5">DSM 45119</strain>
    </source>
</reference>
<dbReference type="SUPFAM" id="SSF51905">
    <property type="entry name" value="FAD/NAD(P)-binding domain"/>
    <property type="match status" value="1"/>
</dbReference>
<evidence type="ECO:0000259" key="1">
    <source>
        <dbReference type="Pfam" id="PF17885"/>
    </source>
</evidence>
<reference evidence="3 4" key="1">
    <citation type="submission" date="2016-10" db="EMBL/GenBank/DDBJ databases">
        <authorList>
            <person name="de Groot N.N."/>
        </authorList>
    </citation>
    <scope>NUCLEOTIDE SEQUENCE [LARGE SCALE GENOMIC DNA]</scope>
    <source>
        <strain evidence="3 4">CPCC 201259</strain>
    </source>
</reference>
<dbReference type="Pfam" id="PF17885">
    <property type="entry name" value="Smoa_sbd"/>
    <property type="match status" value="1"/>
</dbReference>
<proteinExistence type="predicted"/>
<dbReference type="EMBL" id="FOUP01000029">
    <property type="protein sequence ID" value="SFO92622.1"/>
    <property type="molecule type" value="Genomic_DNA"/>
</dbReference>
<evidence type="ECO:0000313" key="4">
    <source>
        <dbReference type="Proteomes" id="UP000199398"/>
    </source>
</evidence>
<dbReference type="InterPro" id="IPR041654">
    <property type="entry name" value="StyA_sbd"/>
</dbReference>
<dbReference type="Proteomes" id="UP000270697">
    <property type="component" value="Unassembled WGS sequence"/>
</dbReference>
<keyword evidence="5" id="KW-1185">Reference proteome</keyword>
<dbReference type="RefSeq" id="WP_093160382.1">
    <property type="nucleotide sequence ID" value="NZ_FOUP01000029.1"/>
</dbReference>
<feature type="domain" description="Styrene monooxygenase StyA putative substrate binding" evidence="1">
    <location>
        <begin position="151"/>
        <end position="249"/>
    </location>
</feature>
<protein>
    <submittedName>
        <fullName evidence="2 3">2-polyprenyl-6-methoxyphenol hydroxylase</fullName>
    </submittedName>
</protein>